<organism evidence="6 7">
    <name type="scientific">Paraglaciecola psychrophila 170</name>
    <dbReference type="NCBI Taxonomy" id="1129794"/>
    <lineage>
        <taxon>Bacteria</taxon>
        <taxon>Pseudomonadati</taxon>
        <taxon>Pseudomonadota</taxon>
        <taxon>Gammaproteobacteria</taxon>
        <taxon>Alteromonadales</taxon>
        <taxon>Alteromonadaceae</taxon>
        <taxon>Paraglaciecola</taxon>
    </lineage>
</organism>
<proteinExistence type="predicted"/>
<evidence type="ECO:0000313" key="7">
    <source>
        <dbReference type="Proteomes" id="UP000011864"/>
    </source>
</evidence>
<comment type="subcellular location">
    <subcellularLocation>
        <location evidence="1">Membrane</location>
        <topology evidence="1">Multi-pass membrane protein</topology>
    </subcellularLocation>
</comment>
<dbReference type="HOGENOM" id="CLU_146372_0_0_6"/>
<reference evidence="6 7" key="1">
    <citation type="journal article" date="2013" name="Genome Announc.">
        <title>Complete Genome Sequence of Glaciecola psychrophila Strain 170T.</title>
        <authorList>
            <person name="Yin J."/>
            <person name="Chen J."/>
            <person name="Liu G."/>
            <person name="Yu Y."/>
            <person name="Song L."/>
            <person name="Wang X."/>
            <person name="Qu X."/>
        </authorList>
    </citation>
    <scope>NUCLEOTIDE SEQUENCE [LARGE SCALE GENOMIC DNA]</scope>
    <source>
        <strain evidence="6 7">170</strain>
    </source>
</reference>
<dbReference type="KEGG" id="gps:C427_2557"/>
<feature type="transmembrane region" description="Helical" evidence="5">
    <location>
        <begin position="26"/>
        <end position="45"/>
    </location>
</feature>
<evidence type="ECO:0000256" key="2">
    <source>
        <dbReference type="ARBA" id="ARBA00022692"/>
    </source>
</evidence>
<feature type="transmembrane region" description="Helical" evidence="5">
    <location>
        <begin position="107"/>
        <end position="127"/>
    </location>
</feature>
<feature type="transmembrane region" description="Helical" evidence="5">
    <location>
        <begin position="51"/>
        <end position="68"/>
    </location>
</feature>
<dbReference type="EMBL" id="CP003837">
    <property type="protein sequence ID" value="AGH44666.1"/>
    <property type="molecule type" value="Genomic_DNA"/>
</dbReference>
<keyword evidence="4 5" id="KW-0472">Membrane</keyword>
<evidence type="ECO:0008006" key="8">
    <source>
        <dbReference type="Google" id="ProtNLM"/>
    </source>
</evidence>
<evidence type="ECO:0000313" key="6">
    <source>
        <dbReference type="EMBL" id="AGH44666.1"/>
    </source>
</evidence>
<evidence type="ECO:0000256" key="4">
    <source>
        <dbReference type="ARBA" id="ARBA00023136"/>
    </source>
</evidence>
<feature type="transmembrane region" description="Helical" evidence="5">
    <location>
        <begin position="75"/>
        <end position="95"/>
    </location>
</feature>
<accession>M4RM79</accession>
<sequence length="141" mass="14931">MEQRSSYSSAGEASVLQTNKVLRNTYMLLAMTLTFSAVCAGIAMSMGLGRGTAMMMSLGALVMIFFLNKASQSSMGILFVFVFTGLLGASLGPMLNHYAGFPGGSGLILQAFGTTALVFFGLSGYVLTTKKDFLLWAVFCS</sequence>
<evidence type="ECO:0000256" key="1">
    <source>
        <dbReference type="ARBA" id="ARBA00004141"/>
    </source>
</evidence>
<dbReference type="GO" id="GO:0016020">
    <property type="term" value="C:membrane"/>
    <property type="evidence" value="ECO:0007669"/>
    <property type="project" value="UniProtKB-SubCell"/>
</dbReference>
<dbReference type="eggNOG" id="COG0670">
    <property type="taxonomic scope" value="Bacteria"/>
</dbReference>
<dbReference type="PATRIC" id="fig|1129794.4.peg.2537"/>
<gene>
    <name evidence="6" type="ORF">C427_2557</name>
</gene>
<dbReference type="STRING" id="1129794.C427_2557"/>
<protein>
    <recommendedName>
        <fullName evidence="8">BAX inhibitor protein</fullName>
    </recommendedName>
</protein>
<evidence type="ECO:0000256" key="3">
    <source>
        <dbReference type="ARBA" id="ARBA00022989"/>
    </source>
</evidence>
<dbReference type="Proteomes" id="UP000011864">
    <property type="component" value="Chromosome"/>
</dbReference>
<evidence type="ECO:0000256" key="5">
    <source>
        <dbReference type="SAM" id="Phobius"/>
    </source>
</evidence>
<keyword evidence="7" id="KW-1185">Reference proteome</keyword>
<keyword evidence="3 5" id="KW-1133">Transmembrane helix</keyword>
<dbReference type="AlphaFoldDB" id="M4RM79"/>
<keyword evidence="2 5" id="KW-0812">Transmembrane</keyword>
<dbReference type="InterPro" id="IPR006214">
    <property type="entry name" value="Bax_inhibitor_1-related"/>
</dbReference>
<name>M4RM79_9ALTE</name>
<dbReference type="Pfam" id="PF01027">
    <property type="entry name" value="Bax1-I"/>
    <property type="match status" value="1"/>
</dbReference>